<feature type="domain" description="A-kinase anchor protein 7-like phosphoesterase" evidence="2">
    <location>
        <begin position="20"/>
        <end position="278"/>
    </location>
</feature>
<accession>A0A9W7SNW1</accession>
<keyword evidence="4" id="KW-1185">Reference proteome</keyword>
<gene>
    <name evidence="3" type="ORF">Tdes44962_MAKER04006</name>
</gene>
<dbReference type="Proteomes" id="UP001138500">
    <property type="component" value="Unassembled WGS sequence"/>
</dbReference>
<sequence length="301" mass="32941">MPGSRNMKPSSGRPKKPPLTHFLCLPLVTPHSKPQLEKSLQHFRDAVAAKDDAPTATVMPGVPPQAIRPVGALHCTLGVMTLDPEKLQRAIHFLTHLDITRLMHDQGRVTPQQPGTALAVHLTGLLSMHPPRHTSMLYCAPTDADGSDKLYPFCLAVRKAFTEQRLLVEDARKLKLHATILNTIYAKGKNKRPAKPRQTDASDSALDTTTPDPTTSPNQQISPPPRSNDDAPSDGHGPTTNAPLKIDATAILDQFKDFVWAQNVVVDRIAICEMGAKKILDERGEVVAEEYREVASLKLPP</sequence>
<dbReference type="OrthoDB" id="277832at2759"/>
<dbReference type="InterPro" id="IPR009210">
    <property type="entry name" value="ASCC1"/>
</dbReference>
<dbReference type="GO" id="GO:0005634">
    <property type="term" value="C:nucleus"/>
    <property type="evidence" value="ECO:0007669"/>
    <property type="project" value="TreeGrafter"/>
</dbReference>
<feature type="compositionally biased region" description="Low complexity" evidence="1">
    <location>
        <begin position="199"/>
        <end position="217"/>
    </location>
</feature>
<evidence type="ECO:0000313" key="4">
    <source>
        <dbReference type="Proteomes" id="UP001138500"/>
    </source>
</evidence>
<dbReference type="InterPro" id="IPR019510">
    <property type="entry name" value="AKAP7-like_phosphoesterase"/>
</dbReference>
<evidence type="ECO:0000259" key="2">
    <source>
        <dbReference type="Pfam" id="PF10469"/>
    </source>
</evidence>
<dbReference type="GO" id="GO:0006307">
    <property type="term" value="P:DNA alkylation repair"/>
    <property type="evidence" value="ECO:0007669"/>
    <property type="project" value="InterPro"/>
</dbReference>
<dbReference type="GO" id="GO:0016874">
    <property type="term" value="F:ligase activity"/>
    <property type="evidence" value="ECO:0007669"/>
    <property type="project" value="UniProtKB-KW"/>
</dbReference>
<dbReference type="EMBL" id="RIBY02002078">
    <property type="protein sequence ID" value="KAH9825795.1"/>
    <property type="molecule type" value="Genomic_DNA"/>
</dbReference>
<protein>
    <submittedName>
        <fullName evidence="3">AKAP7 2'5' RNA ligase-like domain</fullName>
    </submittedName>
</protein>
<dbReference type="AlphaFoldDB" id="A0A9W7SNW1"/>
<evidence type="ECO:0000256" key="1">
    <source>
        <dbReference type="SAM" id="MobiDB-lite"/>
    </source>
</evidence>
<dbReference type="Gene3D" id="3.90.1140.10">
    <property type="entry name" value="Cyclic phosphodiesterase"/>
    <property type="match status" value="1"/>
</dbReference>
<reference evidence="3 4" key="1">
    <citation type="journal article" date="2018" name="IMA Fungus">
        <title>IMA Genome-F 10: Nine draft genome sequences of Claviceps purpurea s.lat., including C. arundinis, C. humidiphila, and C. cf. spartinae, pseudomolecules for the pitch canker pathogen Fusarium circinatum, draft genome of Davidsoniella eucalypti, Grosmannia galeiformis, Quambalaria eucalypti, and Teratosphaeria destructans.</title>
        <authorList>
            <person name="Wingfield B.D."/>
            <person name="Liu M."/>
            <person name="Nguyen H.D."/>
            <person name="Lane F.A."/>
            <person name="Morgan S.W."/>
            <person name="De Vos L."/>
            <person name="Wilken P.M."/>
            <person name="Duong T.A."/>
            <person name="Aylward J."/>
            <person name="Coetzee M.P."/>
            <person name="Dadej K."/>
            <person name="De Beer Z.W."/>
            <person name="Findlay W."/>
            <person name="Havenga M."/>
            <person name="Kolarik M."/>
            <person name="Menzies J.G."/>
            <person name="Naidoo K."/>
            <person name="Pochopski O."/>
            <person name="Shoukouhi P."/>
            <person name="Santana Q.C."/>
            <person name="Seifert K.A."/>
            <person name="Soal N."/>
            <person name="Steenkamp E.T."/>
            <person name="Tatham C.T."/>
            <person name="van der Nest M.A."/>
            <person name="Wingfield M.J."/>
        </authorList>
    </citation>
    <scope>NUCLEOTIDE SEQUENCE [LARGE SCALE GENOMIC DNA]</scope>
    <source>
        <strain evidence="3">CMW44962</strain>
    </source>
</reference>
<dbReference type="PANTHER" id="PTHR13360:SF1">
    <property type="entry name" value="ACTIVATING SIGNAL COINTEGRATOR 1 COMPLEX SUBUNIT 1"/>
    <property type="match status" value="1"/>
</dbReference>
<dbReference type="PANTHER" id="PTHR13360">
    <property type="entry name" value="ACTIVATING SIGNAL COINTEGRATOR 1 COMPLEX SUBUNIT 1"/>
    <property type="match status" value="1"/>
</dbReference>
<comment type="caution">
    <text evidence="3">The sequence shown here is derived from an EMBL/GenBank/DDBJ whole genome shotgun (WGS) entry which is preliminary data.</text>
</comment>
<evidence type="ECO:0000313" key="3">
    <source>
        <dbReference type="EMBL" id="KAH9825795.1"/>
    </source>
</evidence>
<name>A0A9W7SNW1_9PEZI</name>
<dbReference type="GO" id="GO:0006355">
    <property type="term" value="P:regulation of DNA-templated transcription"/>
    <property type="evidence" value="ECO:0007669"/>
    <property type="project" value="TreeGrafter"/>
</dbReference>
<proteinExistence type="predicted"/>
<reference evidence="3 4" key="2">
    <citation type="journal article" date="2021" name="Curr. Genet.">
        <title>Genetic response to nitrogen starvation in the aggressive Eucalyptus foliar pathogen Teratosphaeria destructans.</title>
        <authorList>
            <person name="Havenga M."/>
            <person name="Wingfield B.D."/>
            <person name="Wingfield M.J."/>
            <person name="Dreyer L.L."/>
            <person name="Roets F."/>
            <person name="Aylward J."/>
        </authorList>
    </citation>
    <scope>NUCLEOTIDE SEQUENCE [LARGE SCALE GENOMIC DNA]</scope>
    <source>
        <strain evidence="3">CMW44962</strain>
    </source>
</reference>
<organism evidence="3 4">
    <name type="scientific">Teratosphaeria destructans</name>
    <dbReference type="NCBI Taxonomy" id="418781"/>
    <lineage>
        <taxon>Eukaryota</taxon>
        <taxon>Fungi</taxon>
        <taxon>Dikarya</taxon>
        <taxon>Ascomycota</taxon>
        <taxon>Pezizomycotina</taxon>
        <taxon>Dothideomycetes</taxon>
        <taxon>Dothideomycetidae</taxon>
        <taxon>Mycosphaerellales</taxon>
        <taxon>Teratosphaeriaceae</taxon>
        <taxon>Teratosphaeria</taxon>
    </lineage>
</organism>
<feature type="region of interest" description="Disordered" evidence="1">
    <location>
        <begin position="188"/>
        <end position="242"/>
    </location>
</feature>
<dbReference type="Pfam" id="PF10469">
    <property type="entry name" value="AKAP7_NLS"/>
    <property type="match status" value="1"/>
</dbReference>